<accession>A0ACA9KJI0</accession>
<evidence type="ECO:0000313" key="1">
    <source>
        <dbReference type="EMBL" id="CAG8475158.1"/>
    </source>
</evidence>
<dbReference type="Proteomes" id="UP000789366">
    <property type="component" value="Unassembled WGS sequence"/>
</dbReference>
<protein>
    <submittedName>
        <fullName evidence="1">15601_t:CDS:1</fullName>
    </submittedName>
</protein>
<feature type="non-terminal residue" evidence="1">
    <location>
        <position position="1"/>
    </location>
</feature>
<proteinExistence type="predicted"/>
<dbReference type="EMBL" id="CAJVPW010001092">
    <property type="protein sequence ID" value="CAG8475158.1"/>
    <property type="molecule type" value="Genomic_DNA"/>
</dbReference>
<comment type="caution">
    <text evidence="1">The sequence shown here is derived from an EMBL/GenBank/DDBJ whole genome shotgun (WGS) entry which is preliminary data.</text>
</comment>
<reference evidence="1" key="1">
    <citation type="submission" date="2021-06" db="EMBL/GenBank/DDBJ databases">
        <authorList>
            <person name="Kallberg Y."/>
            <person name="Tangrot J."/>
            <person name="Rosling A."/>
        </authorList>
    </citation>
    <scope>NUCLEOTIDE SEQUENCE</scope>
    <source>
        <strain evidence="1">28 12/20/2015</strain>
    </source>
</reference>
<keyword evidence="2" id="KW-1185">Reference proteome</keyword>
<sequence>IESVAMYFYDSQQKIRTLTNLINIMSFNNNSKSLQNPTPTCNTSSFSDMNFLNATKSNEANTEGSEGSDEQSIKRCKNAHPLWAYFKGSSDDKWIHCKLCKPPNRTYRRGSSISTIKCHFETNHKAVYQKCRSDLQEVEPYGVHDDGKDKDFRAFIFELNPRYKLPTRQTISTYVGLLYQREREQLHSYFRKFNHKVSITTDAWSSCTNQAFLSVTLHWIDDQWQMQRILLDFIPLHERHTDDEKARASMCLKTWYDSEIAKSDLKYF</sequence>
<name>A0ACA9KJI0_9GLOM</name>
<gene>
    <name evidence="1" type="ORF">SPELUC_LOCUS1876</name>
</gene>
<evidence type="ECO:0000313" key="2">
    <source>
        <dbReference type="Proteomes" id="UP000789366"/>
    </source>
</evidence>
<organism evidence="1 2">
    <name type="scientific">Cetraspora pellucida</name>
    <dbReference type="NCBI Taxonomy" id="1433469"/>
    <lineage>
        <taxon>Eukaryota</taxon>
        <taxon>Fungi</taxon>
        <taxon>Fungi incertae sedis</taxon>
        <taxon>Mucoromycota</taxon>
        <taxon>Glomeromycotina</taxon>
        <taxon>Glomeromycetes</taxon>
        <taxon>Diversisporales</taxon>
        <taxon>Gigasporaceae</taxon>
        <taxon>Cetraspora</taxon>
    </lineage>
</organism>